<dbReference type="GeneID" id="85364190"/>
<name>A0AA39TR55_ARMTA</name>
<dbReference type="AlphaFoldDB" id="A0AA39TR55"/>
<sequence length="231" mass="25682">MFKYSPCRTTTTTMIMNTTTTHTPWPSHPTNACPFQIHSSRVRATMFPMDMSTSAGYLVHSSSLLWSPIQSVRTVILRFTVTMRRRLSAPLQIPFSPSQVQYQVHEYTNVSAVSSWPPEYNIPEAPPSSWTPSSPMTAELFLDPLYSSPSITDGCTNVFDLQFGDSLQPQDLGCSLSSSSVGSPEPCTPREVVRPTTTPKKPIRSRDVYPRKAPAGAQTEAPSFVFVWARM</sequence>
<dbReference type="RefSeq" id="XP_060334958.1">
    <property type="nucleotide sequence ID" value="XM_060480642.1"/>
</dbReference>
<dbReference type="EMBL" id="JAUEPS010000007">
    <property type="protein sequence ID" value="KAK0463648.1"/>
    <property type="molecule type" value="Genomic_DNA"/>
</dbReference>
<gene>
    <name evidence="2" type="ORF">EV420DRAFT_1760920</name>
</gene>
<accession>A0AA39TR55</accession>
<feature type="compositionally biased region" description="Low complexity" evidence="1">
    <location>
        <begin position="174"/>
        <end position="183"/>
    </location>
</feature>
<evidence type="ECO:0000313" key="2">
    <source>
        <dbReference type="EMBL" id="KAK0463648.1"/>
    </source>
</evidence>
<evidence type="ECO:0000256" key="1">
    <source>
        <dbReference type="SAM" id="MobiDB-lite"/>
    </source>
</evidence>
<proteinExistence type="predicted"/>
<comment type="caution">
    <text evidence="2">The sequence shown here is derived from an EMBL/GenBank/DDBJ whole genome shotgun (WGS) entry which is preliminary data.</text>
</comment>
<evidence type="ECO:0000313" key="3">
    <source>
        <dbReference type="Proteomes" id="UP001175211"/>
    </source>
</evidence>
<organism evidence="2 3">
    <name type="scientific">Armillaria tabescens</name>
    <name type="common">Ringless honey mushroom</name>
    <name type="synonym">Agaricus tabescens</name>
    <dbReference type="NCBI Taxonomy" id="1929756"/>
    <lineage>
        <taxon>Eukaryota</taxon>
        <taxon>Fungi</taxon>
        <taxon>Dikarya</taxon>
        <taxon>Basidiomycota</taxon>
        <taxon>Agaricomycotina</taxon>
        <taxon>Agaricomycetes</taxon>
        <taxon>Agaricomycetidae</taxon>
        <taxon>Agaricales</taxon>
        <taxon>Marasmiineae</taxon>
        <taxon>Physalacriaceae</taxon>
        <taxon>Desarmillaria</taxon>
    </lineage>
</organism>
<reference evidence="2" key="1">
    <citation type="submission" date="2023-06" db="EMBL/GenBank/DDBJ databases">
        <authorList>
            <consortium name="Lawrence Berkeley National Laboratory"/>
            <person name="Ahrendt S."/>
            <person name="Sahu N."/>
            <person name="Indic B."/>
            <person name="Wong-Bajracharya J."/>
            <person name="Merenyi Z."/>
            <person name="Ke H.-M."/>
            <person name="Monk M."/>
            <person name="Kocsube S."/>
            <person name="Drula E."/>
            <person name="Lipzen A."/>
            <person name="Balint B."/>
            <person name="Henrissat B."/>
            <person name="Andreopoulos B."/>
            <person name="Martin F.M."/>
            <person name="Harder C.B."/>
            <person name="Rigling D."/>
            <person name="Ford K.L."/>
            <person name="Foster G.D."/>
            <person name="Pangilinan J."/>
            <person name="Papanicolaou A."/>
            <person name="Barry K."/>
            <person name="LaButti K."/>
            <person name="Viragh M."/>
            <person name="Koriabine M."/>
            <person name="Yan M."/>
            <person name="Riley R."/>
            <person name="Champramary S."/>
            <person name="Plett K.L."/>
            <person name="Tsai I.J."/>
            <person name="Slot J."/>
            <person name="Sipos G."/>
            <person name="Plett J."/>
            <person name="Nagy L.G."/>
            <person name="Grigoriev I.V."/>
        </authorList>
    </citation>
    <scope>NUCLEOTIDE SEQUENCE</scope>
    <source>
        <strain evidence="2">CCBAS 213</strain>
    </source>
</reference>
<keyword evidence="3" id="KW-1185">Reference proteome</keyword>
<feature type="region of interest" description="Disordered" evidence="1">
    <location>
        <begin position="174"/>
        <end position="214"/>
    </location>
</feature>
<protein>
    <submittedName>
        <fullName evidence="2">Uncharacterized protein</fullName>
    </submittedName>
</protein>
<dbReference type="Proteomes" id="UP001175211">
    <property type="component" value="Unassembled WGS sequence"/>
</dbReference>